<feature type="signal peptide" evidence="1">
    <location>
        <begin position="1"/>
        <end position="22"/>
    </location>
</feature>
<gene>
    <name evidence="2" type="ORF">TIFTF001_009117</name>
</gene>
<comment type="caution">
    <text evidence="2">The sequence shown here is derived from an EMBL/GenBank/DDBJ whole genome shotgun (WGS) entry which is preliminary data.</text>
</comment>
<sequence>MRKLPVVLVVVGFAGPVHNAVASRNAAPSMMAKTMAEFVKNRTLAGQWTSSELPLE</sequence>
<proteinExistence type="predicted"/>
<keyword evidence="3" id="KW-1185">Reference proteome</keyword>
<dbReference type="EMBL" id="BTGU01000010">
    <property type="protein sequence ID" value="GMN39881.1"/>
    <property type="molecule type" value="Genomic_DNA"/>
</dbReference>
<evidence type="ECO:0000256" key="1">
    <source>
        <dbReference type="SAM" id="SignalP"/>
    </source>
</evidence>
<keyword evidence="1" id="KW-0732">Signal</keyword>
<protein>
    <submittedName>
        <fullName evidence="2">Uncharacterized protein</fullName>
    </submittedName>
</protein>
<evidence type="ECO:0000313" key="2">
    <source>
        <dbReference type="EMBL" id="GMN39881.1"/>
    </source>
</evidence>
<organism evidence="2 3">
    <name type="scientific">Ficus carica</name>
    <name type="common">Common fig</name>
    <dbReference type="NCBI Taxonomy" id="3494"/>
    <lineage>
        <taxon>Eukaryota</taxon>
        <taxon>Viridiplantae</taxon>
        <taxon>Streptophyta</taxon>
        <taxon>Embryophyta</taxon>
        <taxon>Tracheophyta</taxon>
        <taxon>Spermatophyta</taxon>
        <taxon>Magnoliopsida</taxon>
        <taxon>eudicotyledons</taxon>
        <taxon>Gunneridae</taxon>
        <taxon>Pentapetalae</taxon>
        <taxon>rosids</taxon>
        <taxon>fabids</taxon>
        <taxon>Rosales</taxon>
        <taxon>Moraceae</taxon>
        <taxon>Ficeae</taxon>
        <taxon>Ficus</taxon>
    </lineage>
</organism>
<accession>A0AA88D2B0</accession>
<dbReference type="Proteomes" id="UP001187192">
    <property type="component" value="Unassembled WGS sequence"/>
</dbReference>
<dbReference type="AlphaFoldDB" id="A0AA88D2B0"/>
<evidence type="ECO:0000313" key="3">
    <source>
        <dbReference type="Proteomes" id="UP001187192"/>
    </source>
</evidence>
<name>A0AA88D2B0_FICCA</name>
<dbReference type="Gramene" id="FCD_00020863-RA">
    <property type="protein sequence ID" value="FCD_00020863-RA:cds"/>
    <property type="gene ID" value="FCD_00020863"/>
</dbReference>
<reference evidence="2" key="1">
    <citation type="submission" date="2023-07" db="EMBL/GenBank/DDBJ databases">
        <title>draft genome sequence of fig (Ficus carica).</title>
        <authorList>
            <person name="Takahashi T."/>
            <person name="Nishimura K."/>
        </authorList>
    </citation>
    <scope>NUCLEOTIDE SEQUENCE</scope>
</reference>
<feature type="chain" id="PRO_5041671805" evidence="1">
    <location>
        <begin position="23"/>
        <end position="56"/>
    </location>
</feature>